<dbReference type="InterPro" id="IPR050491">
    <property type="entry name" value="AmpC-like"/>
</dbReference>
<evidence type="ECO:0000256" key="1">
    <source>
        <dbReference type="ARBA" id="ARBA00004370"/>
    </source>
</evidence>
<dbReference type="PANTHER" id="PTHR46825:SF11">
    <property type="entry name" value="PENICILLIN-BINDING PROTEIN 4"/>
    <property type="match status" value="1"/>
</dbReference>
<evidence type="ECO:0000256" key="3">
    <source>
        <dbReference type="SAM" id="MobiDB-lite"/>
    </source>
</evidence>
<evidence type="ECO:0000313" key="6">
    <source>
        <dbReference type="EMBL" id="EKY25751.1"/>
    </source>
</evidence>
<keyword evidence="7" id="KW-1185">Reference proteome</keyword>
<dbReference type="SUPFAM" id="SSF56601">
    <property type="entry name" value="beta-lactamase/transpeptidase-like"/>
    <property type="match status" value="1"/>
</dbReference>
<sequence>MVGKFMKKKYILLMTALTISCVVTLSGCDTKATENPAVSSIQEKSNEEEKGEKVEVNTSDINDNVDEVEETSEDEGYDDVEKIVKSGYEDVEAFLDEEYANKRFQGVALVAQGDEIKFAKAYGYADYDENRENKLTTRFAIASNTKQFTAAAIMQLVEEKKINLDDTIDKYFPKYQYANKITVKQLLQMRSGIPDYLNEIDLFMKSEECLSILKDYENDAYFDKYVEDERWSEDTILKSLYLTDLCFEPGECYDYCNTNYYLLGLIIEQASGLSFEEYVEQNIFKPCKMITSSMKTVESDAKGHGSDVSGEIEANPDFTYAAGNIYANVYDMFRWNRMLHKGNILSKESYEQMITPVDGYGYGLFINDGIIRHSGVIDGFNSNTEYNPKNDITIIVMENSDETTDILDAKYDTSIIREMINN</sequence>
<accession>L1QCR0</accession>
<dbReference type="eggNOG" id="COG1680">
    <property type="taxonomic scope" value="Bacteria"/>
</dbReference>
<dbReference type="Gene3D" id="3.40.710.10">
    <property type="entry name" value="DD-peptidase/beta-lactamase superfamily"/>
    <property type="match status" value="1"/>
</dbReference>
<reference evidence="6 7" key="1">
    <citation type="submission" date="2012-05" db="EMBL/GenBank/DDBJ databases">
        <authorList>
            <person name="Weinstock G."/>
            <person name="Sodergren E."/>
            <person name="Lobos E.A."/>
            <person name="Fulton L."/>
            <person name="Fulton R."/>
            <person name="Courtney L."/>
            <person name="Fronick C."/>
            <person name="O'Laughlin M."/>
            <person name="Godfrey J."/>
            <person name="Wilson R.M."/>
            <person name="Miner T."/>
            <person name="Farmer C."/>
            <person name="Delehaunty K."/>
            <person name="Cordes M."/>
            <person name="Minx P."/>
            <person name="Tomlinson C."/>
            <person name="Chen J."/>
            <person name="Wollam A."/>
            <person name="Pepin K.H."/>
            <person name="Bhonagiri V."/>
            <person name="Zhang X."/>
            <person name="Suruliraj S."/>
            <person name="Warren W."/>
            <person name="Mitreva M."/>
            <person name="Mardis E.R."/>
            <person name="Wilson R.K."/>
        </authorList>
    </citation>
    <scope>NUCLEOTIDE SEQUENCE [LARGE SCALE GENOMIC DNA]</scope>
    <source>
        <strain evidence="6 7">DSM 1785</strain>
    </source>
</reference>
<dbReference type="Proteomes" id="UP000010420">
    <property type="component" value="Unassembled WGS sequence"/>
</dbReference>
<comment type="subcellular location">
    <subcellularLocation>
        <location evidence="1">Membrane</location>
    </subcellularLocation>
</comment>
<name>L1QCR0_9CLOT</name>
<keyword evidence="4" id="KW-0732">Signal</keyword>
<dbReference type="EMBL" id="AMEZ01000064">
    <property type="protein sequence ID" value="EKY25751.1"/>
    <property type="molecule type" value="Genomic_DNA"/>
</dbReference>
<feature type="signal peptide" evidence="4">
    <location>
        <begin position="1"/>
        <end position="25"/>
    </location>
</feature>
<dbReference type="InterPro" id="IPR012338">
    <property type="entry name" value="Beta-lactam/transpept-like"/>
</dbReference>
<dbReference type="PATRIC" id="fig|545697.3.peg.2295"/>
<evidence type="ECO:0000313" key="7">
    <source>
        <dbReference type="Proteomes" id="UP000010420"/>
    </source>
</evidence>
<comment type="caution">
    <text evidence="6">The sequence shown here is derived from an EMBL/GenBank/DDBJ whole genome shotgun (WGS) entry which is preliminary data.</text>
</comment>
<evidence type="ECO:0000256" key="4">
    <source>
        <dbReference type="SAM" id="SignalP"/>
    </source>
</evidence>
<keyword evidence="2" id="KW-0472">Membrane</keyword>
<proteinExistence type="predicted"/>
<dbReference type="GO" id="GO:0016020">
    <property type="term" value="C:membrane"/>
    <property type="evidence" value="ECO:0007669"/>
    <property type="project" value="UniProtKB-SubCell"/>
</dbReference>
<feature type="region of interest" description="Disordered" evidence="3">
    <location>
        <begin position="35"/>
        <end position="59"/>
    </location>
</feature>
<dbReference type="PANTHER" id="PTHR46825">
    <property type="entry name" value="D-ALANYL-D-ALANINE-CARBOXYPEPTIDASE/ENDOPEPTIDASE AMPH"/>
    <property type="match status" value="1"/>
</dbReference>
<evidence type="ECO:0000256" key="2">
    <source>
        <dbReference type="ARBA" id="ARBA00023136"/>
    </source>
</evidence>
<dbReference type="STRING" id="545697.HMPREF0216_02333"/>
<feature type="compositionally biased region" description="Basic and acidic residues" evidence="3">
    <location>
        <begin position="44"/>
        <end position="55"/>
    </location>
</feature>
<dbReference type="OrthoDB" id="9797709at2"/>
<feature type="domain" description="Beta-lactamase-related" evidence="5">
    <location>
        <begin position="93"/>
        <end position="405"/>
    </location>
</feature>
<protein>
    <submittedName>
        <fullName evidence="6">Beta-lactamase</fullName>
    </submittedName>
</protein>
<evidence type="ECO:0000259" key="5">
    <source>
        <dbReference type="Pfam" id="PF00144"/>
    </source>
</evidence>
<dbReference type="PROSITE" id="PS51257">
    <property type="entry name" value="PROKAR_LIPOPROTEIN"/>
    <property type="match status" value="1"/>
</dbReference>
<gene>
    <name evidence="6" type="ORF">HMPREF0216_02333</name>
</gene>
<organism evidence="6 7">
    <name type="scientific">Clostridium celatum DSM 1785</name>
    <dbReference type="NCBI Taxonomy" id="545697"/>
    <lineage>
        <taxon>Bacteria</taxon>
        <taxon>Bacillati</taxon>
        <taxon>Bacillota</taxon>
        <taxon>Clostridia</taxon>
        <taxon>Eubacteriales</taxon>
        <taxon>Clostridiaceae</taxon>
        <taxon>Clostridium</taxon>
    </lineage>
</organism>
<dbReference type="Pfam" id="PF00144">
    <property type="entry name" value="Beta-lactamase"/>
    <property type="match status" value="1"/>
</dbReference>
<dbReference type="InterPro" id="IPR001466">
    <property type="entry name" value="Beta-lactam-related"/>
</dbReference>
<feature type="chain" id="PRO_5038878634" evidence="4">
    <location>
        <begin position="26"/>
        <end position="422"/>
    </location>
</feature>
<dbReference type="AlphaFoldDB" id="L1QCR0"/>
<dbReference type="HOGENOM" id="CLU_020027_0_1_9"/>